<accession>A0A7C9FX57</accession>
<dbReference type="Proteomes" id="UP000479293">
    <property type="component" value="Unassembled WGS sequence"/>
</dbReference>
<evidence type="ECO:0000313" key="1">
    <source>
        <dbReference type="EMBL" id="MPR32293.1"/>
    </source>
</evidence>
<reference evidence="1 2" key="1">
    <citation type="submission" date="2019-10" db="EMBL/GenBank/DDBJ databases">
        <title>Draft Genome Sequence of Cytophagaceae sp. SJW1-29.</title>
        <authorList>
            <person name="Choi A."/>
        </authorList>
    </citation>
    <scope>NUCLEOTIDE SEQUENCE [LARGE SCALE GENOMIC DNA]</scope>
    <source>
        <strain evidence="1 2">SJW1-29</strain>
    </source>
</reference>
<proteinExistence type="predicted"/>
<dbReference type="RefSeq" id="WP_152756641.1">
    <property type="nucleotide sequence ID" value="NZ_WHLY01000002.1"/>
</dbReference>
<keyword evidence="2" id="KW-1185">Reference proteome</keyword>
<dbReference type="EMBL" id="WHLY01000002">
    <property type="protein sequence ID" value="MPR32293.1"/>
    <property type="molecule type" value="Genomic_DNA"/>
</dbReference>
<protein>
    <submittedName>
        <fullName evidence="1">Uncharacterized protein</fullName>
    </submittedName>
</protein>
<dbReference type="AlphaFoldDB" id="A0A7C9FX57"/>
<organism evidence="1 2">
    <name type="scientific">Salmonirosea aquatica</name>
    <dbReference type="NCBI Taxonomy" id="2654236"/>
    <lineage>
        <taxon>Bacteria</taxon>
        <taxon>Pseudomonadati</taxon>
        <taxon>Bacteroidota</taxon>
        <taxon>Cytophagia</taxon>
        <taxon>Cytophagales</taxon>
        <taxon>Spirosomataceae</taxon>
        <taxon>Salmonirosea</taxon>
    </lineage>
</organism>
<sequence length="218" mass="25487">MPDISKKNRESPKIRNNPKIKLLKKNARQRSLLENLESDNTYQDLEEIMAGISEDTLLTEDKSVYHLKGKYERYWLDRTKNILHKDILIIQPNGNVVIRSPRNIYHGEAYYFLNSQLQLDIYLQNDELRIGLTLLGYVGRHDIKDIRCIHVLSLSSDPDLNPVVNYEILVPALQLDVITLPQLIEVDSLEFMKLTHRYPELYPGLQRRHTSAPARVDW</sequence>
<gene>
    <name evidence="1" type="ORF">GBK04_02760</name>
</gene>
<name>A0A7C9FX57_9BACT</name>
<evidence type="ECO:0000313" key="2">
    <source>
        <dbReference type="Proteomes" id="UP000479293"/>
    </source>
</evidence>
<comment type="caution">
    <text evidence="1">The sequence shown here is derived from an EMBL/GenBank/DDBJ whole genome shotgun (WGS) entry which is preliminary data.</text>
</comment>